<comment type="caution">
    <text evidence="1">The sequence shown here is derived from an EMBL/GenBank/DDBJ whole genome shotgun (WGS) entry which is preliminary data.</text>
</comment>
<dbReference type="Proteomes" id="UP001497535">
    <property type="component" value="Unassembled WGS sequence"/>
</dbReference>
<accession>A0ACB0XV81</accession>
<gene>
    <name evidence="1" type="ORF">MENTE1834_LOCUS3947</name>
</gene>
<evidence type="ECO:0000313" key="1">
    <source>
        <dbReference type="EMBL" id="CAK5018785.1"/>
    </source>
</evidence>
<protein>
    <submittedName>
        <fullName evidence="1">Uncharacterized protein</fullName>
    </submittedName>
</protein>
<dbReference type="EMBL" id="CAVMJV010000003">
    <property type="protein sequence ID" value="CAK5018785.1"/>
    <property type="molecule type" value="Genomic_DNA"/>
</dbReference>
<evidence type="ECO:0000313" key="2">
    <source>
        <dbReference type="Proteomes" id="UP001497535"/>
    </source>
</evidence>
<keyword evidence="2" id="KW-1185">Reference proteome</keyword>
<organism evidence="1 2">
    <name type="scientific">Meloidogyne enterolobii</name>
    <name type="common">Root-knot nematode worm</name>
    <name type="synonym">Meloidogyne mayaguensis</name>
    <dbReference type="NCBI Taxonomy" id="390850"/>
    <lineage>
        <taxon>Eukaryota</taxon>
        <taxon>Metazoa</taxon>
        <taxon>Ecdysozoa</taxon>
        <taxon>Nematoda</taxon>
        <taxon>Chromadorea</taxon>
        <taxon>Rhabditida</taxon>
        <taxon>Tylenchina</taxon>
        <taxon>Tylenchomorpha</taxon>
        <taxon>Tylenchoidea</taxon>
        <taxon>Meloidogynidae</taxon>
        <taxon>Meloidogyninae</taxon>
        <taxon>Meloidogyne</taxon>
    </lineage>
</organism>
<name>A0ACB0XV81_MELEN</name>
<reference evidence="1" key="1">
    <citation type="submission" date="2023-11" db="EMBL/GenBank/DDBJ databases">
        <authorList>
            <person name="Poullet M."/>
        </authorList>
    </citation>
    <scope>NUCLEOTIDE SEQUENCE</scope>
    <source>
        <strain evidence="1">E1834</strain>
    </source>
</reference>
<proteinExistence type="predicted"/>
<sequence>MDRIETKQSIENKEFEIKLHEMKIEIDKMIKEFTSDNRENEENKTEILKMGKQIYGIVEEQVTYPELLYIQHQTIAKKRKKTPNMRTKNE</sequence>